<gene>
    <name evidence="4" type="ORF">MUG84_26045</name>
</gene>
<reference evidence="4" key="1">
    <citation type="submission" date="2022-04" db="EMBL/GenBank/DDBJ databases">
        <title>Paenibacillus mangrovi sp. nov., a novel endophytic bacterium isolated from bark of Kandelia candel.</title>
        <authorList>
            <person name="Tuo L."/>
        </authorList>
    </citation>
    <scope>NUCLEOTIDE SEQUENCE</scope>
    <source>
        <strain evidence="4">KQZ6P-2</strain>
    </source>
</reference>
<dbReference type="Pfam" id="PF11738">
    <property type="entry name" value="DUF3298"/>
    <property type="match status" value="1"/>
</dbReference>
<accession>A0A9X1WZM3</accession>
<keyword evidence="5" id="KW-1185">Reference proteome</keyword>
<dbReference type="Gene3D" id="3.90.640.20">
    <property type="entry name" value="Heat-shock cognate protein, ATPase"/>
    <property type="match status" value="1"/>
</dbReference>
<feature type="signal peptide" evidence="1">
    <location>
        <begin position="1"/>
        <end position="27"/>
    </location>
</feature>
<name>A0A9X1WZM3_9BACL</name>
<dbReference type="InterPro" id="IPR021729">
    <property type="entry name" value="DUF3298"/>
</dbReference>
<sequence>MNKTMKWSAAILAAGVLFGGMNMTGGALVNAAAAGKPAVKQNVQPSVVLKYNGITLKQQGKIVNGLTMIPITVLRDSFGLPLSYNPGTKTYSVGSGTSKMNLEVSEYGVGSNVNGYYISSYGDNGIDIYEAKNIGGHLYVPFKVLNDYMGFTGVWNPSLKSLDISKQTMNNINISNETLTKTNKNASIVVHYPQVSGLSEDVQSKINDAFKKDAENFAAESEKAAAERDGSIEDNKYDFVQSFAVTFNREGVLNIVVDQYGYTGGAHGSTYREGWTFSLKDGKRLELSDLMKSAPNYKQALDKMLKQKTKEVSFPDIKAGLNEKPNFYLKEGGLAIFYQQYEIAPYAAGIPTYTFSFSELLPKGSDPFADFK</sequence>
<keyword evidence="1" id="KW-0732">Signal</keyword>
<dbReference type="InterPro" id="IPR025303">
    <property type="entry name" value="PdaC"/>
</dbReference>
<dbReference type="InterPro" id="IPR037126">
    <property type="entry name" value="PdaC/RsiV-like_sf"/>
</dbReference>
<feature type="domain" description="Deacetylase PdaC" evidence="3">
    <location>
        <begin position="181"/>
        <end position="270"/>
    </location>
</feature>
<dbReference type="Gene3D" id="3.30.565.40">
    <property type="entry name" value="Fervidobacterium nodosum Rt17-B1 like"/>
    <property type="match status" value="1"/>
</dbReference>
<dbReference type="Proteomes" id="UP001139347">
    <property type="component" value="Unassembled WGS sequence"/>
</dbReference>
<dbReference type="Pfam" id="PF13739">
    <property type="entry name" value="PdaC"/>
    <property type="match status" value="1"/>
</dbReference>
<evidence type="ECO:0000313" key="4">
    <source>
        <dbReference type="EMBL" id="MCJ8015139.1"/>
    </source>
</evidence>
<dbReference type="AlphaFoldDB" id="A0A9X1WZM3"/>
<evidence type="ECO:0000256" key="1">
    <source>
        <dbReference type="SAM" id="SignalP"/>
    </source>
</evidence>
<dbReference type="EMBL" id="JALIRP010000019">
    <property type="protein sequence ID" value="MCJ8015139.1"/>
    <property type="molecule type" value="Genomic_DNA"/>
</dbReference>
<organism evidence="4 5">
    <name type="scientific">Paenibacillus mangrovi</name>
    <dbReference type="NCBI Taxonomy" id="2931978"/>
    <lineage>
        <taxon>Bacteria</taxon>
        <taxon>Bacillati</taxon>
        <taxon>Bacillota</taxon>
        <taxon>Bacilli</taxon>
        <taxon>Bacillales</taxon>
        <taxon>Paenibacillaceae</taxon>
        <taxon>Paenibacillus</taxon>
    </lineage>
</organism>
<evidence type="ECO:0000313" key="5">
    <source>
        <dbReference type="Proteomes" id="UP001139347"/>
    </source>
</evidence>
<evidence type="ECO:0000259" key="3">
    <source>
        <dbReference type="Pfam" id="PF13739"/>
    </source>
</evidence>
<comment type="caution">
    <text evidence="4">The sequence shown here is derived from an EMBL/GenBank/DDBJ whole genome shotgun (WGS) entry which is preliminary data.</text>
</comment>
<feature type="chain" id="PRO_5040721028" evidence="1">
    <location>
        <begin position="28"/>
        <end position="372"/>
    </location>
</feature>
<proteinExistence type="predicted"/>
<evidence type="ECO:0000259" key="2">
    <source>
        <dbReference type="Pfam" id="PF11738"/>
    </source>
</evidence>
<feature type="domain" description="DUF3298" evidence="2">
    <location>
        <begin position="288"/>
        <end position="357"/>
    </location>
</feature>
<protein>
    <submittedName>
        <fullName evidence="4">DUF4163 domain-containing protein</fullName>
    </submittedName>
</protein>
<dbReference type="RefSeq" id="WP_244731045.1">
    <property type="nucleotide sequence ID" value="NZ_JALIRP010000019.1"/>
</dbReference>